<evidence type="ECO:0000313" key="7">
    <source>
        <dbReference type="EMBL" id="URD80947.1"/>
    </source>
</evidence>
<dbReference type="Proteomes" id="UP001055439">
    <property type="component" value="Chromosome 10"/>
</dbReference>
<evidence type="ECO:0000259" key="6">
    <source>
        <dbReference type="PROSITE" id="PS50199"/>
    </source>
</evidence>
<keyword evidence="2 4" id="KW-0863">Zinc-finger</keyword>
<feature type="region of interest" description="Disordered" evidence="5">
    <location>
        <begin position="455"/>
        <end position="732"/>
    </location>
</feature>
<evidence type="ECO:0000256" key="4">
    <source>
        <dbReference type="PROSITE-ProRule" id="PRU00322"/>
    </source>
</evidence>
<dbReference type="InterPro" id="IPR001876">
    <property type="entry name" value="Znf_RanBP2"/>
</dbReference>
<dbReference type="OrthoDB" id="448399at2759"/>
<dbReference type="Gene3D" id="4.10.1060.10">
    <property type="entry name" value="Zinc finger, RanBP2-type"/>
    <property type="match status" value="1"/>
</dbReference>
<organism evidence="7 8">
    <name type="scientific">Musa troglodytarum</name>
    <name type="common">fe'i banana</name>
    <dbReference type="NCBI Taxonomy" id="320322"/>
    <lineage>
        <taxon>Eukaryota</taxon>
        <taxon>Viridiplantae</taxon>
        <taxon>Streptophyta</taxon>
        <taxon>Embryophyta</taxon>
        <taxon>Tracheophyta</taxon>
        <taxon>Spermatophyta</taxon>
        <taxon>Magnoliopsida</taxon>
        <taxon>Liliopsida</taxon>
        <taxon>Zingiberales</taxon>
        <taxon>Musaceae</taxon>
        <taxon>Musa</taxon>
    </lineage>
</organism>
<gene>
    <name evidence="7" type="ORF">MUK42_24200</name>
</gene>
<dbReference type="PROSITE" id="PS01358">
    <property type="entry name" value="ZF_RANBP2_1"/>
    <property type="match status" value="1"/>
</dbReference>
<name>A0A9E7EQG7_9LILI</name>
<dbReference type="PROSITE" id="PS50199">
    <property type="entry name" value="ZF_RANBP2_2"/>
    <property type="match status" value="1"/>
</dbReference>
<dbReference type="SMART" id="SM00547">
    <property type="entry name" value="ZnF_RBZ"/>
    <property type="match status" value="1"/>
</dbReference>
<evidence type="ECO:0000313" key="8">
    <source>
        <dbReference type="Proteomes" id="UP001055439"/>
    </source>
</evidence>
<dbReference type="GO" id="GO:0003729">
    <property type="term" value="F:mRNA binding"/>
    <property type="evidence" value="ECO:0007669"/>
    <property type="project" value="TreeGrafter"/>
</dbReference>
<feature type="compositionally biased region" description="Basic and acidic residues" evidence="5">
    <location>
        <begin position="723"/>
        <end position="732"/>
    </location>
</feature>
<dbReference type="AlphaFoldDB" id="A0A9E7EQG7"/>
<dbReference type="EMBL" id="CP097503">
    <property type="protein sequence ID" value="URD80947.1"/>
    <property type="molecule type" value="Genomic_DNA"/>
</dbReference>
<sequence length="916" mass="104207">MAFSLASLLLRRRSCVASSPPKLLPLLLVSRGKIPPFPPSARSLSATPLPLPSDRPDSPKPSLSARLSFVFDQIDAIDRDRAAKDAALQRIRDWHQNKPPQPPAADGKFVPPATYGSTPSEIHDLVADVRANESVRDVLRKEVELVHPWPEWIELMERLAQQNYFDFRRTDEERVAENLSIDLSSIKEEMGFDFSRDWTTVRNACMNLGRDRFDILRSLSRKDLQVLVGHGCPSMDPKVVFSAKLLRKLVHLDEGDILVPASTMMVQVCSSCSLRNSCGRGYILTRKEDEARTLDVMRVLLTFGFDHVKETVENKPLMKMKFVKTVVRKLLHEIVKLSAIPIDPNLPPPIIKKPPPKCDAKRPKRQLLPGEWECPRCNFLNYRRNLACFHCDHKRPPDEYTDNQMHLKQSGPRTRLERATRMRDVSHAWNFDFDDNESDGADVAAFEFADFHKSNVGSSDNRSHRGTDMEFEDDTSHTARVPRTREQDQSFKEADERRSTFNSYRTGFDDFDDEEDDDVDSYELDSPRASEVSRMNYSELEQTSESEDFEEFDHSAKSNQGAKDYASDSEDDARADQPYWRPNHAADARRKSGGRGHTRPFREMPFDSDDDYELGSDSDEMDGSFRSKQGKGHQENLHRASRGRISDSNDGSLLGMQSDDDDLRSRGNKKRGKSTHGGSQREFPSTDRINGRRNSSVSGHDGLSSRGLHMRGRGPGRGGGHGNFRENERFQHFDRQVDRKGFGFRQQGRRNQFPSNGTRGSRTNVMQKTKQNKRGNATGILTVYFHTSLVESDHHPVPLHRAEQSREFLDPERTCITKKRDQFPTQVKSNRLAADEHGRHRRVTSHQLGESLLHLSSPGVLVQLVDGGIDTQVMEETLHGVAHAAGAQAEDYDCLLGCQLHHLVHSRRTHEMWLFE</sequence>
<keyword evidence="1" id="KW-0479">Metal-binding</keyword>
<feature type="compositionally biased region" description="Acidic residues" evidence="5">
    <location>
        <begin position="509"/>
        <end position="523"/>
    </location>
</feature>
<keyword evidence="8" id="KW-1185">Reference proteome</keyword>
<feature type="region of interest" description="Disordered" evidence="5">
    <location>
        <begin position="744"/>
        <end position="770"/>
    </location>
</feature>
<keyword evidence="3" id="KW-0862">Zinc</keyword>
<reference evidence="7" key="1">
    <citation type="submission" date="2022-05" db="EMBL/GenBank/DDBJ databases">
        <title>The Musa troglodytarum L. genome provides insights into the mechanism of non-climacteric behaviour and enrichment of carotenoids.</title>
        <authorList>
            <person name="Wang J."/>
        </authorList>
    </citation>
    <scope>NUCLEOTIDE SEQUENCE</scope>
    <source>
        <tissue evidence="7">Leaf</tissue>
    </source>
</reference>
<accession>A0A9E7EQG7</accession>
<evidence type="ECO:0000256" key="3">
    <source>
        <dbReference type="ARBA" id="ARBA00022833"/>
    </source>
</evidence>
<dbReference type="GO" id="GO:0008270">
    <property type="term" value="F:zinc ion binding"/>
    <property type="evidence" value="ECO:0007669"/>
    <property type="project" value="UniProtKB-KW"/>
</dbReference>
<dbReference type="PANTHER" id="PTHR23111:SF29">
    <property type="entry name" value="OS07G0404300 PROTEIN"/>
    <property type="match status" value="1"/>
</dbReference>
<feature type="region of interest" description="Disordered" evidence="5">
    <location>
        <begin position="39"/>
        <end position="62"/>
    </location>
</feature>
<evidence type="ECO:0000256" key="2">
    <source>
        <dbReference type="ARBA" id="ARBA00022771"/>
    </source>
</evidence>
<dbReference type="GO" id="GO:0005737">
    <property type="term" value="C:cytoplasm"/>
    <property type="evidence" value="ECO:0007669"/>
    <property type="project" value="TreeGrafter"/>
</dbReference>
<evidence type="ECO:0000256" key="1">
    <source>
        <dbReference type="ARBA" id="ARBA00022723"/>
    </source>
</evidence>
<dbReference type="PANTHER" id="PTHR23111">
    <property type="entry name" value="ZINC FINGER PROTEIN"/>
    <property type="match status" value="1"/>
</dbReference>
<feature type="compositionally biased region" description="Polar residues" evidence="5">
    <location>
        <begin position="754"/>
        <end position="769"/>
    </location>
</feature>
<feature type="compositionally biased region" description="Acidic residues" evidence="5">
    <location>
        <begin position="606"/>
        <end position="622"/>
    </location>
</feature>
<feature type="domain" description="RanBP2-type" evidence="6">
    <location>
        <begin position="368"/>
        <end position="397"/>
    </location>
</feature>
<protein>
    <submittedName>
        <fullName evidence="7">Zn-finger in Ran binding protein</fullName>
    </submittedName>
</protein>
<feature type="compositionally biased region" description="Basic and acidic residues" evidence="5">
    <location>
        <begin position="483"/>
        <end position="499"/>
    </location>
</feature>
<proteinExistence type="predicted"/>
<feature type="compositionally biased region" description="Acidic residues" evidence="5">
    <location>
        <begin position="542"/>
        <end position="551"/>
    </location>
</feature>
<feature type="compositionally biased region" description="Low complexity" evidence="5">
    <location>
        <begin position="744"/>
        <end position="753"/>
    </location>
</feature>
<evidence type="ECO:0000256" key="5">
    <source>
        <dbReference type="SAM" id="MobiDB-lite"/>
    </source>
</evidence>